<dbReference type="EMBL" id="JADINF010000022">
    <property type="protein sequence ID" value="MBO8423555.1"/>
    <property type="molecule type" value="Genomic_DNA"/>
</dbReference>
<protein>
    <recommendedName>
        <fullName evidence="4">FeoB-associated Cys-rich membrane protein</fullName>
    </recommendedName>
</protein>
<dbReference type="AlphaFoldDB" id="A0A940DEV2"/>
<keyword evidence="1" id="KW-0812">Transmembrane</keyword>
<reference evidence="2" key="1">
    <citation type="submission" date="2020-10" db="EMBL/GenBank/DDBJ databases">
        <authorList>
            <person name="Gilroy R."/>
        </authorList>
    </citation>
    <scope>NUCLEOTIDE SEQUENCE</scope>
    <source>
        <strain evidence="2">517</strain>
    </source>
</reference>
<gene>
    <name evidence="2" type="ORF">IAB16_00825</name>
</gene>
<evidence type="ECO:0008006" key="4">
    <source>
        <dbReference type="Google" id="ProtNLM"/>
    </source>
</evidence>
<name>A0A940DEV2_9FIRM</name>
<evidence type="ECO:0000313" key="2">
    <source>
        <dbReference type="EMBL" id="MBO8423555.1"/>
    </source>
</evidence>
<accession>A0A940DEV2</accession>
<feature type="transmembrane region" description="Helical" evidence="1">
    <location>
        <begin position="6"/>
        <end position="25"/>
    </location>
</feature>
<comment type="caution">
    <text evidence="2">The sequence shown here is derived from an EMBL/GenBank/DDBJ whole genome shotgun (WGS) entry which is preliminary data.</text>
</comment>
<reference evidence="2" key="2">
    <citation type="journal article" date="2021" name="PeerJ">
        <title>Extensive microbial diversity within the chicken gut microbiome revealed by metagenomics and culture.</title>
        <authorList>
            <person name="Gilroy R."/>
            <person name="Ravi A."/>
            <person name="Getino M."/>
            <person name="Pursley I."/>
            <person name="Horton D.L."/>
            <person name="Alikhan N.F."/>
            <person name="Baker D."/>
            <person name="Gharbi K."/>
            <person name="Hall N."/>
            <person name="Watson M."/>
            <person name="Adriaenssens E.M."/>
            <person name="Foster-Nyarko E."/>
            <person name="Jarju S."/>
            <person name="Secka A."/>
            <person name="Antonio M."/>
            <person name="Oren A."/>
            <person name="Chaudhuri R.R."/>
            <person name="La Ragione R."/>
            <person name="Hildebrand F."/>
            <person name="Pallen M.J."/>
        </authorList>
    </citation>
    <scope>NUCLEOTIDE SEQUENCE</scope>
    <source>
        <strain evidence="2">517</strain>
    </source>
</reference>
<organism evidence="2 3">
    <name type="scientific">Candidatus Stercoripulliclostridium pullicola</name>
    <dbReference type="NCBI Taxonomy" id="2840953"/>
    <lineage>
        <taxon>Bacteria</taxon>
        <taxon>Bacillati</taxon>
        <taxon>Bacillota</taxon>
        <taxon>Clostridia</taxon>
        <taxon>Eubacteriales</taxon>
        <taxon>Candidatus Stercoripulliclostridium</taxon>
    </lineage>
</organism>
<keyword evidence="1" id="KW-0472">Membrane</keyword>
<evidence type="ECO:0000256" key="1">
    <source>
        <dbReference type="SAM" id="Phobius"/>
    </source>
</evidence>
<evidence type="ECO:0000313" key="3">
    <source>
        <dbReference type="Proteomes" id="UP000727857"/>
    </source>
</evidence>
<proteinExistence type="predicted"/>
<keyword evidence="1" id="KW-1133">Transmembrane helix</keyword>
<sequence>MGVTEIIIAVVAAAVVLGVMIAAVIRKAKGKTGCSGCSECSCCPHSSACKAKALAEKKKASSANK</sequence>
<dbReference type="Proteomes" id="UP000727857">
    <property type="component" value="Unassembled WGS sequence"/>
</dbReference>